<evidence type="ECO:0008006" key="3">
    <source>
        <dbReference type="Google" id="ProtNLM"/>
    </source>
</evidence>
<gene>
    <name evidence="1" type="ORF">AA106555_0871</name>
</gene>
<keyword evidence="2" id="KW-1185">Reference proteome</keyword>
<evidence type="ECO:0000313" key="2">
    <source>
        <dbReference type="Proteomes" id="UP001062632"/>
    </source>
</evidence>
<organism evidence="1 2">
    <name type="scientific">Neokomagataea thailandica NBRC 106555</name>
    <dbReference type="NCBI Taxonomy" id="1223520"/>
    <lineage>
        <taxon>Bacteria</taxon>
        <taxon>Pseudomonadati</taxon>
        <taxon>Pseudomonadota</taxon>
        <taxon>Alphaproteobacteria</taxon>
        <taxon>Acetobacterales</taxon>
        <taxon>Acetobacteraceae</taxon>
        <taxon>Neokomagataea</taxon>
    </lineage>
</organism>
<dbReference type="Proteomes" id="UP001062632">
    <property type="component" value="Unassembled WGS sequence"/>
</dbReference>
<reference evidence="1 2" key="1">
    <citation type="submission" date="2013-04" db="EMBL/GenBank/DDBJ databases">
        <title>The genome sequencing project of 58 acetic acid bacteria.</title>
        <authorList>
            <person name="Okamoto-Kainuma A."/>
            <person name="Ishikawa M."/>
            <person name="Umino S."/>
            <person name="Koizumi Y."/>
            <person name="Shiwa Y."/>
            <person name="Yoshikawa H."/>
            <person name="Matsutani M."/>
            <person name="Matsushita K."/>
        </authorList>
    </citation>
    <scope>NUCLEOTIDE SEQUENCE [LARGE SCALE GENOMIC DNA]</scope>
    <source>
        <strain evidence="1 2">NBRC 106555</strain>
    </source>
</reference>
<evidence type="ECO:0000313" key="1">
    <source>
        <dbReference type="EMBL" id="GBR52308.1"/>
    </source>
</evidence>
<comment type="caution">
    <text evidence="1">The sequence shown here is derived from an EMBL/GenBank/DDBJ whole genome shotgun (WGS) entry which is preliminary data.</text>
</comment>
<accession>A0ABQ0QPC3</accession>
<name>A0ABQ0QPC3_9PROT</name>
<sequence>MVTTDNTKFLQAAHAPKARRCGNAYASGKFHIRHTPINLKFGDNQPVNGIKVSGGQSVRCVHVIPTYMAGKAVRKDGKCR</sequence>
<dbReference type="EMBL" id="BAQC01000022">
    <property type="protein sequence ID" value="GBR52308.1"/>
    <property type="molecule type" value="Genomic_DNA"/>
</dbReference>
<proteinExistence type="predicted"/>
<protein>
    <recommendedName>
        <fullName evidence="3">Transposase</fullName>
    </recommendedName>
</protein>